<dbReference type="PANTHER" id="PTHR12322:SF116">
    <property type="entry name" value="DOUBLESEX-MAB RELATED 99B"/>
    <property type="match status" value="1"/>
</dbReference>
<feature type="compositionally biased region" description="Polar residues" evidence="6">
    <location>
        <begin position="205"/>
        <end position="227"/>
    </location>
</feature>
<dbReference type="PROSITE" id="PS50809">
    <property type="entry name" value="DM_2"/>
    <property type="match status" value="1"/>
</dbReference>
<protein>
    <recommendedName>
        <fullName evidence="7">DM domain-containing protein</fullName>
    </recommendedName>
</protein>
<name>A0AAV2TZ40_CALDB</name>
<dbReference type="SMART" id="SM00301">
    <property type="entry name" value="DM"/>
    <property type="match status" value="1"/>
</dbReference>
<evidence type="ECO:0000256" key="3">
    <source>
        <dbReference type="ARBA" id="ARBA00023125"/>
    </source>
</evidence>
<sequence length="391" mass="43265">MMCSSAASVTDNSRAVQSWEETGPLGLAPPLALTQLDPAAARRLAKMIKSKHGTIDENDKQRTGLRKPKCARCRNHGLFAWVKGHKRVCAYRNCTCAQCILIVERQRVMAAQVALKRRQAVEDVLAQDWQRMTKIKDAEQLQTVSSNVTHVQAKMTDENPLPIWSCTKTDASEIDDSQTVLKNHPKWMDLPINPTEATNRHIPPTASSSPIPKLQQPQDGSTGSTLSPMRLDETTQVLSTCAPSVNINNSSLIGQSSFVSQIRLPNWEQTQENALFLSALFSSLPKPPLVVPSTYFTQNPLNYGGCQLDFSISAPSFLFNEQQRSESRLYPNDWNIGDRIYAMSKQISTPVPSLQPQASEFAAHLSQRLNSTQFNPPPSTSLPTFIAPGLL</sequence>
<gene>
    <name evidence="8" type="ORF">CDAUBV1_LOCUS17308</name>
</gene>
<evidence type="ECO:0000256" key="2">
    <source>
        <dbReference type="ARBA" id="ARBA00022833"/>
    </source>
</evidence>
<feature type="region of interest" description="Disordered" evidence="6">
    <location>
        <begin position="195"/>
        <end position="228"/>
    </location>
</feature>
<keyword evidence="3 5" id="KW-0238">DNA-binding</keyword>
<dbReference type="GO" id="GO:0046872">
    <property type="term" value="F:metal ion binding"/>
    <property type="evidence" value="ECO:0007669"/>
    <property type="project" value="UniProtKB-KW"/>
</dbReference>
<dbReference type="Proteomes" id="UP001497525">
    <property type="component" value="Unassembled WGS sequence"/>
</dbReference>
<dbReference type="InterPro" id="IPR001275">
    <property type="entry name" value="DM_DNA-bd"/>
</dbReference>
<dbReference type="PANTHER" id="PTHR12322">
    <property type="entry name" value="DOUBLESEX AND MAB-3 RELATED TRANSCRIPTION FACTOR DMRT"/>
    <property type="match status" value="1"/>
</dbReference>
<evidence type="ECO:0000256" key="6">
    <source>
        <dbReference type="SAM" id="MobiDB-lite"/>
    </source>
</evidence>
<dbReference type="EMBL" id="CAXLJL010000934">
    <property type="protein sequence ID" value="CAL5142023.1"/>
    <property type="molecule type" value="Genomic_DNA"/>
</dbReference>
<evidence type="ECO:0000256" key="5">
    <source>
        <dbReference type="PROSITE-ProRule" id="PRU00070"/>
    </source>
</evidence>
<dbReference type="SUPFAM" id="SSF82927">
    <property type="entry name" value="Cysteine-rich DNA binding domain, (DM domain)"/>
    <property type="match status" value="1"/>
</dbReference>
<dbReference type="GO" id="GO:0000981">
    <property type="term" value="F:DNA-binding transcription factor activity, RNA polymerase II-specific"/>
    <property type="evidence" value="ECO:0007669"/>
    <property type="project" value="TreeGrafter"/>
</dbReference>
<evidence type="ECO:0000313" key="9">
    <source>
        <dbReference type="Proteomes" id="UP001497525"/>
    </source>
</evidence>
<dbReference type="InterPro" id="IPR026607">
    <property type="entry name" value="DMRT"/>
</dbReference>
<accession>A0AAV2TZ40</accession>
<feature type="DNA-binding region" description="DM" evidence="5">
    <location>
        <begin position="70"/>
        <end position="117"/>
    </location>
</feature>
<keyword evidence="1 5" id="KW-0479">Metal-binding</keyword>
<feature type="domain" description="DM" evidence="7">
    <location>
        <begin position="70"/>
        <end position="117"/>
    </location>
</feature>
<organism evidence="8 9">
    <name type="scientific">Calicophoron daubneyi</name>
    <name type="common">Rumen fluke</name>
    <name type="synonym">Paramphistomum daubneyi</name>
    <dbReference type="NCBI Taxonomy" id="300641"/>
    <lineage>
        <taxon>Eukaryota</taxon>
        <taxon>Metazoa</taxon>
        <taxon>Spiralia</taxon>
        <taxon>Lophotrochozoa</taxon>
        <taxon>Platyhelminthes</taxon>
        <taxon>Trematoda</taxon>
        <taxon>Digenea</taxon>
        <taxon>Plagiorchiida</taxon>
        <taxon>Pronocephalata</taxon>
        <taxon>Paramphistomoidea</taxon>
        <taxon>Paramphistomidae</taxon>
        <taxon>Calicophoron</taxon>
    </lineage>
</organism>
<dbReference type="GO" id="GO:0007548">
    <property type="term" value="P:sex differentiation"/>
    <property type="evidence" value="ECO:0007669"/>
    <property type="project" value="TreeGrafter"/>
</dbReference>
<comment type="subcellular location">
    <subcellularLocation>
        <location evidence="5">Nucleus</location>
    </subcellularLocation>
</comment>
<dbReference type="AlphaFoldDB" id="A0AAV2TZ40"/>
<evidence type="ECO:0000259" key="7">
    <source>
        <dbReference type="PROSITE" id="PS50809"/>
    </source>
</evidence>
<dbReference type="GO" id="GO:0005634">
    <property type="term" value="C:nucleus"/>
    <property type="evidence" value="ECO:0007669"/>
    <property type="project" value="UniProtKB-SubCell"/>
</dbReference>
<keyword evidence="4 5" id="KW-0539">Nucleus</keyword>
<reference evidence="8" key="1">
    <citation type="submission" date="2024-06" db="EMBL/GenBank/DDBJ databases">
        <authorList>
            <person name="Liu X."/>
            <person name="Lenzi L."/>
            <person name="Haldenby T S."/>
            <person name="Uol C."/>
        </authorList>
    </citation>
    <scope>NUCLEOTIDE SEQUENCE</scope>
</reference>
<dbReference type="Pfam" id="PF00751">
    <property type="entry name" value="DM"/>
    <property type="match status" value="1"/>
</dbReference>
<keyword evidence="2 5" id="KW-0862">Zinc</keyword>
<evidence type="ECO:0000256" key="1">
    <source>
        <dbReference type="ARBA" id="ARBA00022723"/>
    </source>
</evidence>
<proteinExistence type="predicted"/>
<evidence type="ECO:0000256" key="4">
    <source>
        <dbReference type="ARBA" id="ARBA00023242"/>
    </source>
</evidence>
<comment type="caution">
    <text evidence="8">The sequence shown here is derived from an EMBL/GenBank/DDBJ whole genome shotgun (WGS) entry which is preliminary data.</text>
</comment>
<evidence type="ECO:0000313" key="8">
    <source>
        <dbReference type="EMBL" id="CAL5142023.1"/>
    </source>
</evidence>
<dbReference type="Gene3D" id="4.10.1040.10">
    <property type="entry name" value="DM DNA-binding domain"/>
    <property type="match status" value="1"/>
</dbReference>
<dbReference type="FunFam" id="4.10.1040.10:FF:000001">
    <property type="entry name" value="doublesex- and mab-3-related transcription factor 1"/>
    <property type="match status" value="1"/>
</dbReference>
<dbReference type="PROSITE" id="PS40000">
    <property type="entry name" value="DM_1"/>
    <property type="match status" value="1"/>
</dbReference>
<dbReference type="GO" id="GO:0000978">
    <property type="term" value="F:RNA polymerase II cis-regulatory region sequence-specific DNA binding"/>
    <property type="evidence" value="ECO:0007669"/>
    <property type="project" value="TreeGrafter"/>
</dbReference>
<dbReference type="InterPro" id="IPR036407">
    <property type="entry name" value="DM_DNA-bd_sf"/>
</dbReference>